<dbReference type="EC" id="3.5.1.-" evidence="4"/>
<dbReference type="InterPro" id="IPR011650">
    <property type="entry name" value="Peptidase_M20_dimer"/>
</dbReference>
<dbReference type="GO" id="GO:0046657">
    <property type="term" value="P:folic acid catabolic process"/>
    <property type="evidence" value="ECO:0007669"/>
    <property type="project" value="TreeGrafter"/>
</dbReference>
<dbReference type="PIRSF" id="PIRSF037227">
    <property type="entry name" value="Aminobenzoyl-glu_utiliz_pB"/>
    <property type="match status" value="1"/>
</dbReference>
<name>A0A1C9WBY1_9GAMM</name>
<keyword evidence="5" id="KW-1185">Reference proteome</keyword>
<proteinExistence type="predicted"/>
<organism evidence="4 5">
    <name type="scientific">Microbulbifer aggregans</name>
    <dbReference type="NCBI Taxonomy" id="1769779"/>
    <lineage>
        <taxon>Bacteria</taxon>
        <taxon>Pseudomonadati</taxon>
        <taxon>Pseudomonadota</taxon>
        <taxon>Gammaproteobacteria</taxon>
        <taxon>Cellvibrionales</taxon>
        <taxon>Microbulbiferaceae</taxon>
        <taxon>Microbulbifer</taxon>
    </lineage>
</organism>
<dbReference type="InterPro" id="IPR036264">
    <property type="entry name" value="Bact_exopeptidase_dim_dom"/>
</dbReference>
<feature type="signal peptide" evidence="2">
    <location>
        <begin position="1"/>
        <end position="20"/>
    </location>
</feature>
<dbReference type="Pfam" id="PF01546">
    <property type="entry name" value="Peptidase_M20"/>
    <property type="match status" value="1"/>
</dbReference>
<keyword evidence="2" id="KW-0732">Signal</keyword>
<dbReference type="SUPFAM" id="SSF55031">
    <property type="entry name" value="Bacterial exopeptidase dimerisation domain"/>
    <property type="match status" value="1"/>
</dbReference>
<dbReference type="PANTHER" id="PTHR30575">
    <property type="entry name" value="PEPTIDASE M20"/>
    <property type="match status" value="1"/>
</dbReference>
<dbReference type="RefSeq" id="WP_069948498.1">
    <property type="nucleotide sequence ID" value="NZ_CP014143.1"/>
</dbReference>
<dbReference type="InterPro" id="IPR002933">
    <property type="entry name" value="Peptidase_M20"/>
</dbReference>
<dbReference type="Pfam" id="PF07687">
    <property type="entry name" value="M20_dimer"/>
    <property type="match status" value="1"/>
</dbReference>
<dbReference type="GO" id="GO:0005737">
    <property type="term" value="C:cytoplasm"/>
    <property type="evidence" value="ECO:0007669"/>
    <property type="project" value="TreeGrafter"/>
</dbReference>
<reference evidence="5" key="1">
    <citation type="submission" date="2016-01" db="EMBL/GenBank/DDBJ databases">
        <title>Complete genome sequence of Microbulbifer sp. CCB-MM1, a halophile isolated from Matang Mangrove Forest, Perak.</title>
        <authorList>
            <person name="Moh T.H."/>
            <person name="Dinesh B."/>
            <person name="Lau N.-S."/>
            <person name="Go F."/>
            <person name="Alexander Chong S.-C."/>
        </authorList>
    </citation>
    <scope>NUCLEOTIDE SEQUENCE [LARGE SCALE GENOMIC DNA]</scope>
    <source>
        <strain evidence="5">CCB-MM1</strain>
    </source>
</reference>
<dbReference type="PATRIC" id="fig|1769779.3.peg.3283"/>
<dbReference type="InterPro" id="IPR017145">
    <property type="entry name" value="Aminobenzoyl-glu_utiliz_pB"/>
</dbReference>
<dbReference type="GO" id="GO:0016805">
    <property type="term" value="F:dipeptidase activity"/>
    <property type="evidence" value="ECO:0007669"/>
    <property type="project" value="TreeGrafter"/>
</dbReference>
<dbReference type="NCBIfam" id="TIGR01891">
    <property type="entry name" value="amidohydrolases"/>
    <property type="match status" value="1"/>
</dbReference>
<dbReference type="FunFam" id="3.30.70.360:FF:000004">
    <property type="entry name" value="Peptidase M20 domain-containing protein 2"/>
    <property type="match status" value="1"/>
</dbReference>
<keyword evidence="1 4" id="KW-0378">Hydrolase</keyword>
<feature type="domain" description="Peptidase M20 dimerisation" evidence="3">
    <location>
        <begin position="214"/>
        <end position="307"/>
    </location>
</feature>
<accession>A0A1C9WBY1</accession>
<dbReference type="Gene3D" id="3.30.70.360">
    <property type="match status" value="1"/>
</dbReference>
<dbReference type="AlphaFoldDB" id="A0A1C9WBY1"/>
<dbReference type="SUPFAM" id="SSF53187">
    <property type="entry name" value="Zn-dependent exopeptidases"/>
    <property type="match status" value="1"/>
</dbReference>
<evidence type="ECO:0000313" key="5">
    <source>
        <dbReference type="Proteomes" id="UP000095672"/>
    </source>
</evidence>
<dbReference type="EMBL" id="CP014143">
    <property type="protein sequence ID" value="AOS98665.1"/>
    <property type="molecule type" value="Genomic_DNA"/>
</dbReference>
<dbReference type="PANTHER" id="PTHR30575:SF0">
    <property type="entry name" value="XAA-ARG DIPEPTIDASE"/>
    <property type="match status" value="1"/>
</dbReference>
<dbReference type="GO" id="GO:0071713">
    <property type="term" value="F:para-aminobenzoyl-glutamate hydrolase activity"/>
    <property type="evidence" value="ECO:0007669"/>
    <property type="project" value="TreeGrafter"/>
</dbReference>
<protein>
    <submittedName>
        <fullName evidence="4">p-aminobenzoyl-glutamate hydrolase subunit B</fullName>
        <ecNumber evidence="4">3.5.1.-</ecNumber>
    </submittedName>
</protein>
<gene>
    <name evidence="4" type="primary">abgB</name>
    <name evidence="4" type="ORF">AUP74_03299</name>
</gene>
<evidence type="ECO:0000313" key="4">
    <source>
        <dbReference type="EMBL" id="AOS98665.1"/>
    </source>
</evidence>
<sequence length="485" mass="51703" precursor="true">MIRKLFVSVALAGAIPAAHAYDKASLASDASWVDAQSERIAPQATGLADNLWNWAEVGYQETLSSAAIQDHLKEAGFTIETGIAEIPTAFVASYRQGRGGPVIGLLAEMDALPGVAQKAVPEHSPIEGQAAGHACGHHLFGAGSTAAAIMLSRWLEETGTSGEVRLYGTPAEEGGSGKVYMVRAGAFEGTDVVLQWHPGDRNDALPRSTLANRSAKFRFKGVASHAAAAPERGRSALDGVEAMNFMVNMLREHVPDSTRIHYVITNGGGAPNVVPADAEVFYYVRDNTAADLEPIWERVEQIARAAAQGTGTSVEWEVIHGNHSLLPNQTLNRLLDASMRQFGGLEYSAQELKFAKSLDGLANRPGHEIGDQETIAPYDPSEAPLSGSTDVGDVSWNVATGGFGTATWVPGTSAHTWQAVAAGGTSIGHKGMLLAAETLTLAGMQLLRDPTLVEKAQQEFEQKRGDDFKYVPLLGDREPPLDYRK</sequence>
<dbReference type="STRING" id="1769779.AUP74_03299"/>
<dbReference type="OrthoDB" id="9781032at2"/>
<dbReference type="InterPro" id="IPR052030">
    <property type="entry name" value="Peptidase_M20/M20A_hydrolases"/>
</dbReference>
<evidence type="ECO:0000259" key="3">
    <source>
        <dbReference type="Pfam" id="PF07687"/>
    </source>
</evidence>
<evidence type="ECO:0000256" key="2">
    <source>
        <dbReference type="SAM" id="SignalP"/>
    </source>
</evidence>
<dbReference type="Proteomes" id="UP000095672">
    <property type="component" value="Chromosome"/>
</dbReference>
<dbReference type="InterPro" id="IPR017439">
    <property type="entry name" value="Amidohydrolase"/>
</dbReference>
<dbReference type="KEGG" id="micc:AUP74_03299"/>
<feature type="chain" id="PRO_5008895683" evidence="2">
    <location>
        <begin position="21"/>
        <end position="485"/>
    </location>
</feature>
<evidence type="ECO:0000256" key="1">
    <source>
        <dbReference type="ARBA" id="ARBA00022801"/>
    </source>
</evidence>
<dbReference type="Gene3D" id="3.40.630.10">
    <property type="entry name" value="Zn peptidases"/>
    <property type="match status" value="1"/>
</dbReference>